<evidence type="ECO:0000313" key="4">
    <source>
        <dbReference type="Proteomes" id="UP000199226"/>
    </source>
</evidence>
<dbReference type="EMBL" id="FNHH01000003">
    <property type="protein sequence ID" value="SDL90494.1"/>
    <property type="molecule type" value="Genomic_DNA"/>
</dbReference>
<gene>
    <name evidence="3" type="ORF">SAMN05421813_103197</name>
</gene>
<dbReference type="InterPro" id="IPR055170">
    <property type="entry name" value="GFO_IDH_MocA-like_dom"/>
</dbReference>
<dbReference type="Pfam" id="PF22725">
    <property type="entry name" value="GFO_IDH_MocA_C3"/>
    <property type="match status" value="1"/>
</dbReference>
<dbReference type="InterPro" id="IPR000683">
    <property type="entry name" value="Gfo/Idh/MocA-like_OxRdtase_N"/>
</dbReference>
<evidence type="ECO:0000259" key="1">
    <source>
        <dbReference type="Pfam" id="PF01408"/>
    </source>
</evidence>
<proteinExistence type="predicted"/>
<protein>
    <submittedName>
        <fullName evidence="3">Predicted dehydrogenase</fullName>
    </submittedName>
</protein>
<dbReference type="PANTHER" id="PTHR43377">
    <property type="entry name" value="BILIVERDIN REDUCTASE A"/>
    <property type="match status" value="1"/>
</dbReference>
<dbReference type="Pfam" id="PF01408">
    <property type="entry name" value="GFO_IDH_MocA"/>
    <property type="match status" value="1"/>
</dbReference>
<evidence type="ECO:0000313" key="3">
    <source>
        <dbReference type="EMBL" id="SDL90494.1"/>
    </source>
</evidence>
<accession>A0A1G9NVU9</accession>
<dbReference type="PANTHER" id="PTHR43377:SF1">
    <property type="entry name" value="BILIVERDIN REDUCTASE A"/>
    <property type="match status" value="1"/>
</dbReference>
<dbReference type="SUPFAM" id="SSF51735">
    <property type="entry name" value="NAD(P)-binding Rossmann-fold domains"/>
    <property type="match status" value="1"/>
</dbReference>
<dbReference type="InterPro" id="IPR051450">
    <property type="entry name" value="Gfo/Idh/MocA_Oxidoreductases"/>
</dbReference>
<name>A0A1G9NVU9_9SPHI</name>
<dbReference type="STRING" id="990371.SAMN05421813_103197"/>
<dbReference type="Gene3D" id="3.30.360.10">
    <property type="entry name" value="Dihydrodipicolinate Reductase, domain 2"/>
    <property type="match status" value="1"/>
</dbReference>
<dbReference type="Proteomes" id="UP000199226">
    <property type="component" value="Unassembled WGS sequence"/>
</dbReference>
<dbReference type="Gene3D" id="3.40.50.720">
    <property type="entry name" value="NAD(P)-binding Rossmann-like Domain"/>
    <property type="match status" value="1"/>
</dbReference>
<feature type="domain" description="Gfo/Idh/MocA-like oxidoreductase N-terminal" evidence="1">
    <location>
        <begin position="8"/>
        <end position="127"/>
    </location>
</feature>
<dbReference type="RefSeq" id="WP_176767600.1">
    <property type="nucleotide sequence ID" value="NZ_FNHH01000003.1"/>
</dbReference>
<evidence type="ECO:0000259" key="2">
    <source>
        <dbReference type="Pfam" id="PF22725"/>
    </source>
</evidence>
<dbReference type="InterPro" id="IPR036291">
    <property type="entry name" value="NAD(P)-bd_dom_sf"/>
</dbReference>
<organism evidence="3 4">
    <name type="scientific">Daejeonella rubra</name>
    <dbReference type="NCBI Taxonomy" id="990371"/>
    <lineage>
        <taxon>Bacteria</taxon>
        <taxon>Pseudomonadati</taxon>
        <taxon>Bacteroidota</taxon>
        <taxon>Sphingobacteriia</taxon>
        <taxon>Sphingobacteriales</taxon>
        <taxon>Sphingobacteriaceae</taxon>
        <taxon>Daejeonella</taxon>
    </lineage>
</organism>
<reference evidence="4" key="1">
    <citation type="submission" date="2016-10" db="EMBL/GenBank/DDBJ databases">
        <authorList>
            <person name="Varghese N."/>
            <person name="Submissions S."/>
        </authorList>
    </citation>
    <scope>NUCLEOTIDE SEQUENCE [LARGE SCALE GENOMIC DNA]</scope>
    <source>
        <strain evidence="4">DSM 24536</strain>
    </source>
</reference>
<sequence>MQNQVKPVRVLVIGCGNMGASHAIAYHNNPGFEIVGLVSRGKSKEVLNARMDANYPLFEDMDTAMAATKPDAVCISTYPDTHERYAVQAFEAGCHVFIEKPVADSVEGAERVVAAAKKANKKLVVGYILRHHPSWEKFIELTGHLGKPLVMRMNLNQQSDGAMWTLHRNLMSSLSPIVDCGVHYIDVMCQMTRSKPVQVYAIGARLTDEIPADNYNYGQLQIRFEDGSVGWYEAGWGPMISETAYFVKDVFGPKGSVSIVAKDAGGAGKSASIESHSKTESILFHHADLDKDEKFAKKDILINLEDEPDHQELCNREQRYFLKSIVEDLDLTAHGDDAVNSLRIAFACDESVKTGKVVSLI</sequence>
<dbReference type="GO" id="GO:0000166">
    <property type="term" value="F:nucleotide binding"/>
    <property type="evidence" value="ECO:0007669"/>
    <property type="project" value="InterPro"/>
</dbReference>
<feature type="domain" description="GFO/IDH/MocA-like oxidoreductase" evidence="2">
    <location>
        <begin position="143"/>
        <end position="238"/>
    </location>
</feature>
<dbReference type="SUPFAM" id="SSF55347">
    <property type="entry name" value="Glyceraldehyde-3-phosphate dehydrogenase-like, C-terminal domain"/>
    <property type="match status" value="1"/>
</dbReference>
<keyword evidence="4" id="KW-1185">Reference proteome</keyword>
<dbReference type="AlphaFoldDB" id="A0A1G9NVU9"/>